<dbReference type="InterPro" id="IPR035930">
    <property type="entry name" value="FomD-like_sf"/>
</dbReference>
<evidence type="ECO:0000313" key="2">
    <source>
        <dbReference type="EMBL" id="MVN86139.1"/>
    </source>
</evidence>
<gene>
    <name evidence="2" type="ORF">GO986_05115</name>
</gene>
<name>A0A7C9M7E1_9DEIO</name>
<organism evidence="2 3">
    <name type="scientific">Deinococcus arboris</name>
    <dbReference type="NCBI Taxonomy" id="2682977"/>
    <lineage>
        <taxon>Bacteria</taxon>
        <taxon>Thermotogati</taxon>
        <taxon>Deinococcota</taxon>
        <taxon>Deinococci</taxon>
        <taxon>Deinococcales</taxon>
        <taxon>Deinococcaceae</taxon>
        <taxon>Deinococcus</taxon>
    </lineage>
</organism>
<dbReference type="Gene3D" id="2.40.380.10">
    <property type="entry name" value="FomD-like"/>
    <property type="match status" value="1"/>
</dbReference>
<dbReference type="SUPFAM" id="SSF159234">
    <property type="entry name" value="FomD-like"/>
    <property type="match status" value="1"/>
</dbReference>
<accession>A0A7C9M7E1</accession>
<sequence length="187" mass="20507">MKRKVFDLRPWSRAVRHSQSVVRVPGHVIVDFTAHEVARPQDVPFGDQTVRILDHGFRWVRVHPTGSGEGVLGSALSAMLDGTGFPRQLYVDLHGGEGVGEDGLPWHDDLYLDVIGNWVVGETGHGSVTEAHIIDGEDLQAAVAAGLVTEAQAEATWTHARQIRAELLAGTYAPLTVLRRYLEDPYT</sequence>
<dbReference type="EMBL" id="WQLB01000004">
    <property type="protein sequence ID" value="MVN86139.1"/>
    <property type="molecule type" value="Genomic_DNA"/>
</dbReference>
<dbReference type="PANTHER" id="PTHR41271:SF1">
    <property type="entry name" value="DUF402 DOMAIN-CONTAINING PROTEIN"/>
    <property type="match status" value="1"/>
</dbReference>
<protein>
    <submittedName>
        <fullName evidence="2">DUF402 domain-containing protein</fullName>
    </submittedName>
</protein>
<feature type="domain" description="DUF402" evidence="1">
    <location>
        <begin position="76"/>
        <end position="171"/>
    </location>
</feature>
<evidence type="ECO:0000259" key="1">
    <source>
        <dbReference type="Pfam" id="PF04167"/>
    </source>
</evidence>
<dbReference type="Proteomes" id="UP000483286">
    <property type="component" value="Unassembled WGS sequence"/>
</dbReference>
<comment type="caution">
    <text evidence="2">The sequence shown here is derived from an EMBL/GenBank/DDBJ whole genome shotgun (WGS) entry which is preliminary data.</text>
</comment>
<keyword evidence="3" id="KW-1185">Reference proteome</keyword>
<dbReference type="PANTHER" id="PTHR41271">
    <property type="entry name" value="DUF402 DOMAIN-CONTAINING PROTEIN"/>
    <property type="match status" value="1"/>
</dbReference>
<evidence type="ECO:0000313" key="3">
    <source>
        <dbReference type="Proteomes" id="UP000483286"/>
    </source>
</evidence>
<dbReference type="Pfam" id="PF04167">
    <property type="entry name" value="DUF402"/>
    <property type="match status" value="1"/>
</dbReference>
<dbReference type="AlphaFoldDB" id="A0A7C9M7E1"/>
<reference evidence="2 3" key="1">
    <citation type="submission" date="2019-12" db="EMBL/GenBank/DDBJ databases">
        <title>Deinococcus sp. HMF7620 Genome sequencing and assembly.</title>
        <authorList>
            <person name="Kang H."/>
            <person name="Kim H."/>
            <person name="Joh K."/>
        </authorList>
    </citation>
    <scope>NUCLEOTIDE SEQUENCE [LARGE SCALE GENOMIC DNA]</scope>
    <source>
        <strain evidence="2 3">HMF7620</strain>
    </source>
</reference>
<dbReference type="RefSeq" id="WP_157458172.1">
    <property type="nucleotide sequence ID" value="NZ_WQLB01000004.1"/>
</dbReference>
<proteinExistence type="predicted"/>
<dbReference type="InterPro" id="IPR007295">
    <property type="entry name" value="DUF402"/>
</dbReference>